<organism evidence="2 3">
    <name type="scientific">Phormidesmis priestleyi ULC007</name>
    <dbReference type="NCBI Taxonomy" id="1920490"/>
    <lineage>
        <taxon>Bacteria</taxon>
        <taxon>Bacillati</taxon>
        <taxon>Cyanobacteriota</taxon>
        <taxon>Cyanophyceae</taxon>
        <taxon>Leptolyngbyales</taxon>
        <taxon>Leptolyngbyaceae</taxon>
        <taxon>Phormidesmis</taxon>
    </lineage>
</organism>
<protein>
    <recommendedName>
        <fullName evidence="4">Ribbon-helix-helix protein, CopG family</fullName>
    </recommendedName>
</protein>
<gene>
    <name evidence="2" type="ORF">C7B65_14150</name>
</gene>
<keyword evidence="3" id="KW-1185">Reference proteome</keyword>
<reference evidence="2 3" key="2">
    <citation type="submission" date="2018-03" db="EMBL/GenBank/DDBJ databases">
        <title>The ancient ancestry and fast evolution of plastids.</title>
        <authorList>
            <person name="Moore K.R."/>
            <person name="Magnabosco C."/>
            <person name="Momper L."/>
            <person name="Gold D.A."/>
            <person name="Bosak T."/>
            <person name="Fournier G.P."/>
        </authorList>
    </citation>
    <scope>NUCLEOTIDE SEQUENCE [LARGE SCALE GENOMIC DNA]</scope>
    <source>
        <strain evidence="2 3">ULC007</strain>
    </source>
</reference>
<evidence type="ECO:0008006" key="4">
    <source>
        <dbReference type="Google" id="ProtNLM"/>
    </source>
</evidence>
<feature type="compositionally biased region" description="Basic and acidic residues" evidence="1">
    <location>
        <begin position="1"/>
        <end position="14"/>
    </location>
</feature>
<feature type="region of interest" description="Disordered" evidence="1">
    <location>
        <begin position="1"/>
        <end position="27"/>
    </location>
</feature>
<evidence type="ECO:0000313" key="2">
    <source>
        <dbReference type="EMBL" id="PSB18665.1"/>
    </source>
</evidence>
<dbReference type="RefSeq" id="WP_073069713.1">
    <property type="nucleotide sequence ID" value="NZ_MPPI01000003.1"/>
</dbReference>
<sequence length="60" mass="6924">MNQDEPQKTKESSRRLNVPLTEDESEKLKKLAKVEERSEGKTAQRLIRDGLKKAEEEGKI</sequence>
<name>A0A2T1DDW7_9CYAN</name>
<dbReference type="AlphaFoldDB" id="A0A2T1DDW7"/>
<comment type="caution">
    <text evidence="2">The sequence shown here is derived from an EMBL/GenBank/DDBJ whole genome shotgun (WGS) entry which is preliminary data.</text>
</comment>
<evidence type="ECO:0000256" key="1">
    <source>
        <dbReference type="SAM" id="MobiDB-lite"/>
    </source>
</evidence>
<dbReference type="STRING" id="1920490.GCA_001895925_03037"/>
<dbReference type="EMBL" id="PVWG01000015">
    <property type="protein sequence ID" value="PSB18665.1"/>
    <property type="molecule type" value="Genomic_DNA"/>
</dbReference>
<dbReference type="Proteomes" id="UP000238634">
    <property type="component" value="Unassembled WGS sequence"/>
</dbReference>
<accession>A0A2T1DDW7</accession>
<proteinExistence type="predicted"/>
<reference evidence="2 3" key="1">
    <citation type="submission" date="2018-02" db="EMBL/GenBank/DDBJ databases">
        <authorList>
            <person name="Cohen D.B."/>
            <person name="Kent A.D."/>
        </authorList>
    </citation>
    <scope>NUCLEOTIDE SEQUENCE [LARGE SCALE GENOMIC DNA]</scope>
    <source>
        <strain evidence="2 3">ULC007</strain>
    </source>
</reference>
<evidence type="ECO:0000313" key="3">
    <source>
        <dbReference type="Proteomes" id="UP000238634"/>
    </source>
</evidence>